<dbReference type="AlphaFoldDB" id="A0A344PHW2"/>
<gene>
    <name evidence="5" type="ORF">DRW48_03950</name>
</gene>
<accession>A0A344PHW2</accession>
<proteinExistence type="inferred from homology"/>
<dbReference type="RefSeq" id="WP_114075286.1">
    <property type="nucleotide sequence ID" value="NZ_CP030918.1"/>
</dbReference>
<dbReference type="Gene3D" id="3.90.79.10">
    <property type="entry name" value="Nucleoside Triphosphate Pyrophosphohydrolase"/>
    <property type="match status" value="1"/>
</dbReference>
<dbReference type="InterPro" id="IPR020084">
    <property type="entry name" value="NUDIX_hydrolase_CS"/>
</dbReference>
<keyword evidence="2 3" id="KW-0378">Hydrolase</keyword>
<dbReference type="InterPro" id="IPR000086">
    <property type="entry name" value="NUDIX_hydrolase_dom"/>
</dbReference>
<sequence length="141" mass="15239">MTIEGAFRGAKVILTCGDALLVLRRDDIPTIQWPGCWDLPGGGAEPGETPLDCALRELLEETGLQIDPARLTGEGRPLAHRRGVGWYFHAEITEAEAASARLGDEGDMLLLMPVAEFIAHPKAVPHYRVIVSEMLAKAPAT</sequence>
<dbReference type="OrthoDB" id="289720at2"/>
<evidence type="ECO:0000259" key="4">
    <source>
        <dbReference type="PROSITE" id="PS51462"/>
    </source>
</evidence>
<dbReference type="KEGG" id="pars:DRW48_03950"/>
<dbReference type="InterPro" id="IPR015797">
    <property type="entry name" value="NUDIX_hydrolase-like_dom_sf"/>
</dbReference>
<evidence type="ECO:0000313" key="6">
    <source>
        <dbReference type="Proteomes" id="UP000252023"/>
    </source>
</evidence>
<protein>
    <submittedName>
        <fullName evidence="5">NUDIX domain-containing protein</fullName>
    </submittedName>
</protein>
<dbReference type="PANTHER" id="PTHR43046:SF14">
    <property type="entry name" value="MUTT_NUDIX FAMILY PROTEIN"/>
    <property type="match status" value="1"/>
</dbReference>
<evidence type="ECO:0000256" key="3">
    <source>
        <dbReference type="RuleBase" id="RU003476"/>
    </source>
</evidence>
<dbReference type="Pfam" id="PF00293">
    <property type="entry name" value="NUDIX"/>
    <property type="match status" value="1"/>
</dbReference>
<dbReference type="SUPFAM" id="SSF55811">
    <property type="entry name" value="Nudix"/>
    <property type="match status" value="1"/>
</dbReference>
<evidence type="ECO:0000256" key="1">
    <source>
        <dbReference type="ARBA" id="ARBA00001946"/>
    </source>
</evidence>
<keyword evidence="6" id="KW-1185">Reference proteome</keyword>
<dbReference type="PRINTS" id="PR00502">
    <property type="entry name" value="NUDIXFAMILY"/>
</dbReference>
<name>A0A344PHW2_9RHOB</name>
<comment type="cofactor">
    <cofactor evidence="1">
        <name>Mg(2+)</name>
        <dbReference type="ChEBI" id="CHEBI:18420"/>
    </cofactor>
</comment>
<evidence type="ECO:0000256" key="2">
    <source>
        <dbReference type="ARBA" id="ARBA00022801"/>
    </source>
</evidence>
<reference evidence="6" key="1">
    <citation type="submission" date="2018-07" db="EMBL/GenBank/DDBJ databases">
        <title>Genome sequencing of Paracoccus sp. SC2-6.</title>
        <authorList>
            <person name="Heo J."/>
            <person name="Kim S.-J."/>
            <person name="Kwon S.-W."/>
        </authorList>
    </citation>
    <scope>NUCLEOTIDE SEQUENCE [LARGE SCALE GENOMIC DNA]</scope>
    <source>
        <strain evidence="6">SC2-6</strain>
    </source>
</reference>
<dbReference type="EMBL" id="CP030918">
    <property type="protein sequence ID" value="AXC48967.1"/>
    <property type="molecule type" value="Genomic_DNA"/>
</dbReference>
<comment type="similarity">
    <text evidence="3">Belongs to the Nudix hydrolase family.</text>
</comment>
<dbReference type="PROSITE" id="PS51462">
    <property type="entry name" value="NUDIX"/>
    <property type="match status" value="1"/>
</dbReference>
<dbReference type="InterPro" id="IPR020476">
    <property type="entry name" value="Nudix_hydrolase"/>
</dbReference>
<feature type="domain" description="Nudix hydrolase" evidence="4">
    <location>
        <begin position="5"/>
        <end position="136"/>
    </location>
</feature>
<dbReference type="PROSITE" id="PS00893">
    <property type="entry name" value="NUDIX_BOX"/>
    <property type="match status" value="1"/>
</dbReference>
<dbReference type="Proteomes" id="UP000252023">
    <property type="component" value="Chromosome"/>
</dbReference>
<dbReference type="PANTHER" id="PTHR43046">
    <property type="entry name" value="GDP-MANNOSE MANNOSYL HYDROLASE"/>
    <property type="match status" value="1"/>
</dbReference>
<organism evidence="5 6">
    <name type="scientific">Paracoccus suum</name>
    <dbReference type="NCBI Taxonomy" id="2259340"/>
    <lineage>
        <taxon>Bacteria</taxon>
        <taxon>Pseudomonadati</taxon>
        <taxon>Pseudomonadota</taxon>
        <taxon>Alphaproteobacteria</taxon>
        <taxon>Rhodobacterales</taxon>
        <taxon>Paracoccaceae</taxon>
        <taxon>Paracoccus</taxon>
    </lineage>
</organism>
<evidence type="ECO:0000313" key="5">
    <source>
        <dbReference type="EMBL" id="AXC48967.1"/>
    </source>
</evidence>
<dbReference type="GO" id="GO:0016787">
    <property type="term" value="F:hydrolase activity"/>
    <property type="evidence" value="ECO:0007669"/>
    <property type="project" value="UniProtKB-KW"/>
</dbReference>